<name>A0ABQ8F248_9FUNG</name>
<feature type="compositionally biased region" description="Polar residues" evidence="2">
    <location>
        <begin position="23"/>
        <end position="61"/>
    </location>
</feature>
<organism evidence="4 5">
    <name type="scientific">Batrachochytrium salamandrivorans</name>
    <dbReference type="NCBI Taxonomy" id="1357716"/>
    <lineage>
        <taxon>Eukaryota</taxon>
        <taxon>Fungi</taxon>
        <taxon>Fungi incertae sedis</taxon>
        <taxon>Chytridiomycota</taxon>
        <taxon>Chytridiomycota incertae sedis</taxon>
        <taxon>Chytridiomycetes</taxon>
        <taxon>Rhizophydiales</taxon>
        <taxon>Rhizophydiales incertae sedis</taxon>
        <taxon>Batrachochytrium</taxon>
    </lineage>
</organism>
<sequence length="299" mass="34189">MKLISFAVVSLLAITVSAYPQQSTSTQDVQSYQSTSTDDVQPSQSTSTNDVQPSQSTSTNDAQSSQSTATPTPQPPYQDKVQVEIDRLTKVYIEAEDDFYRLNINIQLAHETIVELEDTTINIDVQLQMAGLKADKRSQLTEKLDRLSALLKKMRDEYKEYQQPYEDAMKKRNDAKAELKLLKENQRLMEEYNSKYGVQVGPSLNSLYNLDILTKQNTDILEEIDELLEKCNKLEPDEYIHLYDQDIFISPNEERYSKILLLQSQNGVAERILGDYKPTLSMSEWIRDALGSYVWGAVF</sequence>
<feature type="chain" id="PRO_5047166211" evidence="3">
    <location>
        <begin position="19"/>
        <end position="299"/>
    </location>
</feature>
<comment type="caution">
    <text evidence="4">The sequence shown here is derived from an EMBL/GenBank/DDBJ whole genome shotgun (WGS) entry which is preliminary data.</text>
</comment>
<gene>
    <name evidence="4" type="ORF">BASA50_010206</name>
</gene>
<dbReference type="EMBL" id="JAFCIX010000470">
    <property type="protein sequence ID" value="KAH6589228.1"/>
    <property type="molecule type" value="Genomic_DNA"/>
</dbReference>
<keyword evidence="3" id="KW-0732">Signal</keyword>
<keyword evidence="5" id="KW-1185">Reference proteome</keyword>
<accession>A0ABQ8F248</accession>
<evidence type="ECO:0000313" key="4">
    <source>
        <dbReference type="EMBL" id="KAH6589228.1"/>
    </source>
</evidence>
<evidence type="ECO:0000313" key="5">
    <source>
        <dbReference type="Proteomes" id="UP001648503"/>
    </source>
</evidence>
<feature type="signal peptide" evidence="3">
    <location>
        <begin position="1"/>
        <end position="18"/>
    </location>
</feature>
<evidence type="ECO:0000256" key="3">
    <source>
        <dbReference type="SAM" id="SignalP"/>
    </source>
</evidence>
<dbReference type="Proteomes" id="UP001648503">
    <property type="component" value="Unassembled WGS sequence"/>
</dbReference>
<reference evidence="4 5" key="1">
    <citation type="submission" date="2021-02" db="EMBL/GenBank/DDBJ databases">
        <title>Variation within the Batrachochytrium salamandrivorans European outbreak.</title>
        <authorList>
            <person name="Kelly M."/>
            <person name="Pasmans F."/>
            <person name="Shea T.P."/>
            <person name="Munoz J.F."/>
            <person name="Carranza S."/>
            <person name="Cuomo C.A."/>
            <person name="Martel A."/>
        </authorList>
    </citation>
    <scope>NUCLEOTIDE SEQUENCE [LARGE SCALE GENOMIC DNA]</scope>
    <source>
        <strain evidence="4 5">AMFP18/2</strain>
    </source>
</reference>
<evidence type="ECO:0000256" key="2">
    <source>
        <dbReference type="SAM" id="MobiDB-lite"/>
    </source>
</evidence>
<feature type="coiled-coil region" evidence="1">
    <location>
        <begin position="137"/>
        <end position="185"/>
    </location>
</feature>
<evidence type="ECO:0000256" key="1">
    <source>
        <dbReference type="SAM" id="Coils"/>
    </source>
</evidence>
<keyword evidence="1" id="KW-0175">Coiled coil</keyword>
<feature type="region of interest" description="Disordered" evidence="2">
    <location>
        <begin position="23"/>
        <end position="80"/>
    </location>
</feature>
<protein>
    <submittedName>
        <fullName evidence="4">Uncharacterized protein</fullName>
    </submittedName>
</protein>
<feature type="compositionally biased region" description="Low complexity" evidence="2">
    <location>
        <begin position="62"/>
        <end position="71"/>
    </location>
</feature>
<proteinExistence type="predicted"/>